<name>A0ABY9KX76_9BACI</name>
<organism evidence="2 3">
    <name type="scientific">Aciduricibacillus chroicocephali</name>
    <dbReference type="NCBI Taxonomy" id="3054939"/>
    <lineage>
        <taxon>Bacteria</taxon>
        <taxon>Bacillati</taxon>
        <taxon>Bacillota</taxon>
        <taxon>Bacilli</taxon>
        <taxon>Bacillales</taxon>
        <taxon>Bacillaceae</taxon>
        <taxon>Aciduricibacillus</taxon>
    </lineage>
</organism>
<dbReference type="CDD" id="cd10032">
    <property type="entry name" value="UDG-F6_HDG"/>
    <property type="match status" value="1"/>
</dbReference>
<protein>
    <submittedName>
        <fullName evidence="2">DNA-deoxyinosine glycosylase</fullName>
        <ecNumber evidence="2">3.2.2.15</ecNumber>
    </submittedName>
</protein>
<keyword evidence="3" id="KW-1185">Reference proteome</keyword>
<dbReference type="Gene3D" id="3.40.470.10">
    <property type="entry name" value="Uracil-DNA glycosylase-like domain"/>
    <property type="match status" value="1"/>
</dbReference>
<dbReference type="InterPro" id="IPR005122">
    <property type="entry name" value="Uracil-DNA_glycosylase-like"/>
</dbReference>
<dbReference type="InterPro" id="IPR026353">
    <property type="entry name" value="Hypoxan-DNA_Glyclase"/>
</dbReference>
<dbReference type="NCBIfam" id="TIGR04274">
    <property type="entry name" value="hypoxanDNAglyco"/>
    <property type="match status" value="1"/>
</dbReference>
<evidence type="ECO:0000259" key="1">
    <source>
        <dbReference type="SMART" id="SM00986"/>
    </source>
</evidence>
<dbReference type="SMART" id="SM00987">
    <property type="entry name" value="UreE_C"/>
    <property type="match status" value="1"/>
</dbReference>
<dbReference type="SUPFAM" id="SSF52141">
    <property type="entry name" value="Uracil-DNA glycosylase-like"/>
    <property type="match status" value="1"/>
</dbReference>
<reference evidence="2" key="1">
    <citation type="submission" date="2023-06" db="EMBL/GenBank/DDBJ databases">
        <title>A Treasure from Seagulls: Isolation and Description of Aciduricobacillus qingdaonensis gen. nov., sp. nov., a Rare Obligately Uric Acid-utilizing Member in the Family Bacillaceae.</title>
        <authorList>
            <person name="Liu W."/>
            <person name="Wang B."/>
        </authorList>
    </citation>
    <scope>NUCLEOTIDE SEQUENCE</scope>
    <source>
        <strain evidence="2">44XB</strain>
    </source>
</reference>
<dbReference type="SMART" id="SM00986">
    <property type="entry name" value="UDG"/>
    <property type="match status" value="1"/>
</dbReference>
<sequence>MDKTRILSLPPVLPEKPRVLILGSIPGVQSLTKQQYYGNPRNHFWTIMSAIFNDQLPENYETRLNWIKEKQIALWDTIGSCTRPGSLDSNIRDEQPNAIPELIEQYPTIERILCNGGKSWSVFQKHFGKSLGSIIEVRKLPSTSPVPGRYTKTLEEKIIIWKDAVLES</sequence>
<keyword evidence="2" id="KW-0378">Hydrolase</keyword>
<keyword evidence="2" id="KW-0326">Glycosidase</keyword>
<dbReference type="GO" id="GO:0033958">
    <property type="term" value="F:DNA-deoxyinosine glycosylase activity"/>
    <property type="evidence" value="ECO:0007669"/>
    <property type="project" value="UniProtKB-EC"/>
</dbReference>
<dbReference type="EC" id="3.2.2.15" evidence="2"/>
<evidence type="ECO:0000313" key="2">
    <source>
        <dbReference type="EMBL" id="WLV25468.1"/>
    </source>
</evidence>
<feature type="domain" description="Uracil-DNA glycosylase-like" evidence="1">
    <location>
        <begin position="10"/>
        <end position="165"/>
    </location>
</feature>
<gene>
    <name evidence="2" type="ORF">QR721_04460</name>
</gene>
<accession>A0ABY9KX76</accession>
<dbReference type="Pfam" id="PF03167">
    <property type="entry name" value="UDG"/>
    <property type="match status" value="1"/>
</dbReference>
<dbReference type="EMBL" id="CP129113">
    <property type="protein sequence ID" value="WLV25468.1"/>
    <property type="molecule type" value="Genomic_DNA"/>
</dbReference>
<evidence type="ECO:0000313" key="3">
    <source>
        <dbReference type="Proteomes" id="UP001180087"/>
    </source>
</evidence>
<dbReference type="InterPro" id="IPR036895">
    <property type="entry name" value="Uracil-DNA_glycosylase-like_sf"/>
</dbReference>
<proteinExistence type="predicted"/>
<dbReference type="RefSeq" id="WP_348029258.1">
    <property type="nucleotide sequence ID" value="NZ_CP129113.1"/>
</dbReference>
<dbReference type="Proteomes" id="UP001180087">
    <property type="component" value="Chromosome"/>
</dbReference>